<accession>A0A0R3X831</accession>
<keyword evidence="2" id="KW-1185">Reference proteome</keyword>
<sequence length="77" mass="8989">MSVFLKPFHALKNLYPEERRSLFLLSEFFLFLRRLKDLNKVRLPNSIFGLDQAPAGPHFIPLIIFTGYLLLPLPLHP</sequence>
<organism evidence="3">
    <name type="scientific">Hydatigena taeniaeformis</name>
    <name type="common">Feline tapeworm</name>
    <name type="synonym">Taenia taeniaeformis</name>
    <dbReference type="NCBI Taxonomy" id="6205"/>
    <lineage>
        <taxon>Eukaryota</taxon>
        <taxon>Metazoa</taxon>
        <taxon>Spiralia</taxon>
        <taxon>Lophotrochozoa</taxon>
        <taxon>Platyhelminthes</taxon>
        <taxon>Cestoda</taxon>
        <taxon>Eucestoda</taxon>
        <taxon>Cyclophyllidea</taxon>
        <taxon>Taeniidae</taxon>
        <taxon>Hydatigera</taxon>
    </lineage>
</organism>
<name>A0A0R3X831_HYDTA</name>
<protein>
    <submittedName>
        <fullName evidence="1 3">Uncharacterized protein</fullName>
    </submittedName>
</protein>
<gene>
    <name evidence="1" type="ORF">TTAC_LOCUS9691</name>
</gene>
<dbReference type="Proteomes" id="UP000274429">
    <property type="component" value="Unassembled WGS sequence"/>
</dbReference>
<reference evidence="3" key="1">
    <citation type="submission" date="2017-02" db="UniProtKB">
        <authorList>
            <consortium name="WormBaseParasite"/>
        </authorList>
    </citation>
    <scope>IDENTIFICATION</scope>
</reference>
<proteinExistence type="predicted"/>
<evidence type="ECO:0000313" key="2">
    <source>
        <dbReference type="Proteomes" id="UP000274429"/>
    </source>
</evidence>
<dbReference type="AlphaFoldDB" id="A0A0R3X831"/>
<dbReference type="EMBL" id="UYWX01020983">
    <property type="protein sequence ID" value="VDM34585.1"/>
    <property type="molecule type" value="Genomic_DNA"/>
</dbReference>
<evidence type="ECO:0000313" key="3">
    <source>
        <dbReference type="WBParaSite" id="TTAC_0000970601-mRNA-1"/>
    </source>
</evidence>
<reference evidence="1 2" key="2">
    <citation type="submission" date="2018-11" db="EMBL/GenBank/DDBJ databases">
        <authorList>
            <consortium name="Pathogen Informatics"/>
        </authorList>
    </citation>
    <scope>NUCLEOTIDE SEQUENCE [LARGE SCALE GENOMIC DNA]</scope>
</reference>
<evidence type="ECO:0000313" key="1">
    <source>
        <dbReference type="EMBL" id="VDM34585.1"/>
    </source>
</evidence>
<dbReference type="WBParaSite" id="TTAC_0000970601-mRNA-1">
    <property type="protein sequence ID" value="TTAC_0000970601-mRNA-1"/>
    <property type="gene ID" value="TTAC_0000970601"/>
</dbReference>